<evidence type="ECO:0000313" key="13">
    <source>
        <dbReference type="Proteomes" id="UP000494329"/>
    </source>
</evidence>
<dbReference type="InterPro" id="IPR049623">
    <property type="entry name" value="PA_CoA_lig_proteobact_actino"/>
</dbReference>
<proteinExistence type="inferred from homology"/>
<dbReference type="Proteomes" id="UP000494329">
    <property type="component" value="Unassembled WGS sequence"/>
</dbReference>
<name>A0A6J5E7T5_9BURK</name>
<dbReference type="PIRSF" id="PIRSF006444">
    <property type="entry name" value="PaaK"/>
    <property type="match status" value="1"/>
</dbReference>
<dbReference type="InterPro" id="IPR028154">
    <property type="entry name" value="AMP-dep_Lig_C"/>
</dbReference>
<accession>A0A6J5E7T5</accession>
<comment type="catalytic activity">
    <reaction evidence="9">
        <text>2-phenylacetate + ATP + CoA = phenylacetyl-CoA + AMP + diphosphate</text>
        <dbReference type="Rhea" id="RHEA:20956"/>
        <dbReference type="ChEBI" id="CHEBI:18401"/>
        <dbReference type="ChEBI" id="CHEBI:30616"/>
        <dbReference type="ChEBI" id="CHEBI:33019"/>
        <dbReference type="ChEBI" id="CHEBI:57287"/>
        <dbReference type="ChEBI" id="CHEBI:57390"/>
        <dbReference type="ChEBI" id="CHEBI:456215"/>
        <dbReference type="EC" id="6.2.1.30"/>
    </reaction>
</comment>
<dbReference type="EMBL" id="CADIKF010000032">
    <property type="protein sequence ID" value="CAB3762578.1"/>
    <property type="molecule type" value="Genomic_DNA"/>
</dbReference>
<evidence type="ECO:0000256" key="3">
    <source>
        <dbReference type="ARBA" id="ARBA00022741"/>
    </source>
</evidence>
<evidence type="ECO:0000256" key="1">
    <source>
        <dbReference type="ARBA" id="ARBA00011245"/>
    </source>
</evidence>
<evidence type="ECO:0000256" key="5">
    <source>
        <dbReference type="ARBA" id="ARBA00061566"/>
    </source>
</evidence>
<feature type="domain" description="AMP-dependent ligase C-terminal" evidence="11">
    <location>
        <begin position="335"/>
        <end position="430"/>
    </location>
</feature>
<evidence type="ECO:0000313" key="12">
    <source>
        <dbReference type="EMBL" id="CAB3762578.1"/>
    </source>
</evidence>
<keyword evidence="13" id="KW-1185">Reference proteome</keyword>
<dbReference type="UniPathway" id="UPA00930"/>
<dbReference type="SUPFAM" id="SSF56801">
    <property type="entry name" value="Acetyl-CoA synthetase-like"/>
    <property type="match status" value="1"/>
</dbReference>
<sequence length="434" mass="47529">MPASLLLEPIETASRDELAALQLDRLRWSLSHAYDNSPVYRRKFDETGVHPAELKTLADLSRFPFTTKQDLRDNYPFGLFAVPHERIARIHASSGTTGKPTVVGYTARDIDTWASLVARSIRAAGARPGDKVHVSYGYGLFTGGLGAHYGAERAGLTVIPFGGGQTEKQAQLIQDFCPDIIMVTPSYMLAIADELERQGVNPARCSLRVGIFGAEPWTNDMRRAIEARMGIDAVDIYGLSEVMGPGVASECVETKDGPTIWEDHFYPEIVDPDTGEVLPDGEPGELVLTSLTKEALPIIRYRTRDLTRLLPGSARTMRRMEKITGRCDDMMIVRGVNVFPTQIEALLLGQHALAPHYQIVLTKEGPLDVMTVHVEPRVETACDIAALTTAREALAYDIKALIGVTAVVSVLPVNGIERSVGKARRVIDKRRSGG</sequence>
<comment type="similarity">
    <text evidence="5 9">Belongs to the phenylacetyl-CoA ligase family.</text>
</comment>
<evidence type="ECO:0000256" key="9">
    <source>
        <dbReference type="PIRNR" id="PIRNR006444"/>
    </source>
</evidence>
<evidence type="ECO:0000256" key="2">
    <source>
        <dbReference type="ARBA" id="ARBA00022598"/>
    </source>
</evidence>
<dbReference type="FunFam" id="3.40.50.12780:FF:000016">
    <property type="entry name" value="Phenylacetate-coenzyme A ligase"/>
    <property type="match status" value="1"/>
</dbReference>
<dbReference type="EC" id="6.2.1.30" evidence="6 9"/>
<dbReference type="GO" id="GO:0000166">
    <property type="term" value="F:nucleotide binding"/>
    <property type="evidence" value="ECO:0007669"/>
    <property type="project" value="UniProtKB-KW"/>
</dbReference>
<dbReference type="PANTHER" id="PTHR43439">
    <property type="entry name" value="PHENYLACETATE-COENZYME A LIGASE"/>
    <property type="match status" value="1"/>
</dbReference>
<dbReference type="Gene3D" id="3.30.300.30">
    <property type="match status" value="1"/>
</dbReference>
<dbReference type="CDD" id="cd05913">
    <property type="entry name" value="PaaK"/>
    <property type="match status" value="1"/>
</dbReference>
<dbReference type="PANTHER" id="PTHR43439:SF1">
    <property type="entry name" value="PHENYLACETATE-COENZYME A LIGASE"/>
    <property type="match status" value="1"/>
</dbReference>
<dbReference type="NCBIfam" id="TIGR02155">
    <property type="entry name" value="PA_CoA_ligase"/>
    <property type="match status" value="1"/>
</dbReference>
<evidence type="ECO:0000259" key="10">
    <source>
        <dbReference type="Pfam" id="PF00501"/>
    </source>
</evidence>
<organism evidence="12 13">
    <name type="scientific">Paraburkholderia solisilvae</name>
    <dbReference type="NCBI Taxonomy" id="624376"/>
    <lineage>
        <taxon>Bacteria</taxon>
        <taxon>Pseudomonadati</taxon>
        <taxon>Pseudomonadota</taxon>
        <taxon>Betaproteobacteria</taxon>
        <taxon>Burkholderiales</taxon>
        <taxon>Burkholderiaceae</taxon>
        <taxon>Paraburkholderia</taxon>
    </lineage>
</organism>
<dbReference type="GO" id="GO:0010124">
    <property type="term" value="P:phenylacetate catabolic process"/>
    <property type="evidence" value="ECO:0007669"/>
    <property type="project" value="UniProtKB-UniRule"/>
</dbReference>
<dbReference type="RefSeq" id="WP_175112711.1">
    <property type="nucleotide sequence ID" value="NZ_CADIKF010000032.1"/>
</dbReference>
<dbReference type="InterPro" id="IPR042099">
    <property type="entry name" value="ANL_N_sf"/>
</dbReference>
<feature type="domain" description="AMP-dependent synthetase/ligase" evidence="10">
    <location>
        <begin position="82"/>
        <end position="288"/>
    </location>
</feature>
<dbReference type="Pfam" id="PF14535">
    <property type="entry name" value="AMP-binding_C_2"/>
    <property type="match status" value="1"/>
</dbReference>
<evidence type="ECO:0000256" key="4">
    <source>
        <dbReference type="ARBA" id="ARBA00060591"/>
    </source>
</evidence>
<dbReference type="AlphaFoldDB" id="A0A6J5E7T5"/>
<evidence type="ECO:0000256" key="8">
    <source>
        <dbReference type="ARBA" id="ARBA00075111"/>
    </source>
</evidence>
<comment type="function">
    <text evidence="9">Catalyzes the activation of phenylacetic acid (PA) to phenylacetyl-CoA (PA-CoA).</text>
</comment>
<dbReference type="InterPro" id="IPR011880">
    <property type="entry name" value="PA_CoA_ligase"/>
</dbReference>
<dbReference type="InterPro" id="IPR045851">
    <property type="entry name" value="AMP-bd_C_sf"/>
</dbReference>
<evidence type="ECO:0000256" key="7">
    <source>
        <dbReference type="ARBA" id="ARBA00068695"/>
    </source>
</evidence>
<reference evidence="12 13" key="1">
    <citation type="submission" date="2020-04" db="EMBL/GenBank/DDBJ databases">
        <authorList>
            <person name="De Canck E."/>
        </authorList>
    </citation>
    <scope>NUCLEOTIDE SEQUENCE [LARGE SCALE GENOMIC DNA]</scope>
    <source>
        <strain evidence="12 13">LMG 29739</strain>
    </source>
</reference>
<evidence type="ECO:0000256" key="6">
    <source>
        <dbReference type="ARBA" id="ARBA00066629"/>
    </source>
</evidence>
<gene>
    <name evidence="12" type="primary">paaK</name>
    <name evidence="12" type="ORF">LMG29739_03899</name>
</gene>
<comment type="subunit">
    <text evidence="1">Monomer.</text>
</comment>
<dbReference type="InterPro" id="IPR051414">
    <property type="entry name" value="Adenylate-forming_Reductase"/>
</dbReference>
<dbReference type="Gene3D" id="3.40.50.12780">
    <property type="entry name" value="N-terminal domain of ligase-like"/>
    <property type="match status" value="1"/>
</dbReference>
<dbReference type="InterPro" id="IPR000873">
    <property type="entry name" value="AMP-dep_synth/lig_dom"/>
</dbReference>
<comment type="pathway">
    <text evidence="4 9">Aromatic compound metabolism; phenylacetate degradation.</text>
</comment>
<dbReference type="Pfam" id="PF00501">
    <property type="entry name" value="AMP-binding"/>
    <property type="match status" value="1"/>
</dbReference>
<keyword evidence="3 9" id="KW-0547">Nucleotide-binding</keyword>
<keyword evidence="2 9" id="KW-0436">Ligase</keyword>
<evidence type="ECO:0000259" key="11">
    <source>
        <dbReference type="Pfam" id="PF14535"/>
    </source>
</evidence>
<protein>
    <recommendedName>
        <fullName evidence="7 9">Phenylacetate-coenzyme A ligase</fullName>
        <ecNumber evidence="6 9">6.2.1.30</ecNumber>
    </recommendedName>
    <alternativeName>
        <fullName evidence="8 9">Phenylacetyl-CoA ligase</fullName>
    </alternativeName>
</protein>
<dbReference type="GO" id="GO:0047475">
    <property type="term" value="F:phenylacetate-CoA ligase activity"/>
    <property type="evidence" value="ECO:0007669"/>
    <property type="project" value="UniProtKB-EC"/>
</dbReference>